<evidence type="ECO:0000313" key="3">
    <source>
        <dbReference type="Proteomes" id="UP000652761"/>
    </source>
</evidence>
<evidence type="ECO:0000256" key="1">
    <source>
        <dbReference type="SAM" id="MobiDB-lite"/>
    </source>
</evidence>
<dbReference type="Proteomes" id="UP000652761">
    <property type="component" value="Unassembled WGS sequence"/>
</dbReference>
<organism evidence="2 3">
    <name type="scientific">Colocasia esculenta</name>
    <name type="common">Wild taro</name>
    <name type="synonym">Arum esculentum</name>
    <dbReference type="NCBI Taxonomy" id="4460"/>
    <lineage>
        <taxon>Eukaryota</taxon>
        <taxon>Viridiplantae</taxon>
        <taxon>Streptophyta</taxon>
        <taxon>Embryophyta</taxon>
        <taxon>Tracheophyta</taxon>
        <taxon>Spermatophyta</taxon>
        <taxon>Magnoliopsida</taxon>
        <taxon>Liliopsida</taxon>
        <taxon>Araceae</taxon>
        <taxon>Aroideae</taxon>
        <taxon>Colocasieae</taxon>
        <taxon>Colocasia</taxon>
    </lineage>
</organism>
<gene>
    <name evidence="2" type="ORF">Taro_044399</name>
</gene>
<feature type="compositionally biased region" description="Pro residues" evidence="1">
    <location>
        <begin position="40"/>
        <end position="52"/>
    </location>
</feature>
<accession>A0A843X0R0</accession>
<evidence type="ECO:0000313" key="2">
    <source>
        <dbReference type="EMBL" id="MQM11491.1"/>
    </source>
</evidence>
<protein>
    <submittedName>
        <fullName evidence="2">Uncharacterized protein</fullName>
    </submittedName>
</protein>
<feature type="region of interest" description="Disordered" evidence="1">
    <location>
        <begin position="31"/>
        <end position="135"/>
    </location>
</feature>
<sequence>MMERQQTLEHRIQHRPVSGCGAVLQARHPHPCRRTHQADPLPPSLCRPPTPVGRPGSRSDADQGPHCGTLQGPRPCPHEGGPRSSPRCPRPGVVPAHPSSREHPTDSCPRIVPSGACTDRSDSTHPGRARPLGPRRCACPGPEQEVFKEEEVCCRSCTGSRQPFRFALLCFRAVQGRHRTRGR</sequence>
<keyword evidence="3" id="KW-1185">Reference proteome</keyword>
<feature type="compositionally biased region" description="Low complexity" evidence="1">
    <location>
        <begin position="82"/>
        <end position="95"/>
    </location>
</feature>
<dbReference type="EMBL" id="NMUH01004996">
    <property type="protein sequence ID" value="MQM11491.1"/>
    <property type="molecule type" value="Genomic_DNA"/>
</dbReference>
<dbReference type="AlphaFoldDB" id="A0A843X0R0"/>
<proteinExistence type="predicted"/>
<comment type="caution">
    <text evidence="2">The sequence shown here is derived from an EMBL/GenBank/DDBJ whole genome shotgun (WGS) entry which is preliminary data.</text>
</comment>
<name>A0A843X0R0_COLES</name>
<reference evidence="2" key="1">
    <citation type="submission" date="2017-07" db="EMBL/GenBank/DDBJ databases">
        <title>Taro Niue Genome Assembly and Annotation.</title>
        <authorList>
            <person name="Atibalentja N."/>
            <person name="Keating K."/>
            <person name="Fields C.J."/>
        </authorList>
    </citation>
    <scope>NUCLEOTIDE SEQUENCE</scope>
    <source>
        <strain evidence="2">Niue_2</strain>
        <tissue evidence="2">Leaf</tissue>
    </source>
</reference>